<dbReference type="Gene3D" id="1.20.1280.50">
    <property type="match status" value="1"/>
</dbReference>
<dbReference type="AlphaFoldDB" id="A0A1J3F9C6"/>
<dbReference type="Pfam" id="PF12937">
    <property type="entry name" value="F-box-like"/>
    <property type="match status" value="1"/>
</dbReference>
<evidence type="ECO:0000259" key="2">
    <source>
        <dbReference type="PROSITE" id="PS50181"/>
    </source>
</evidence>
<protein>
    <submittedName>
        <fullName evidence="3">F-box protein</fullName>
    </submittedName>
</protein>
<organism evidence="3">
    <name type="scientific">Noccaea caerulescens</name>
    <name type="common">Alpine penny-cress</name>
    <name type="synonym">Thlaspi caerulescens</name>
    <dbReference type="NCBI Taxonomy" id="107243"/>
    <lineage>
        <taxon>Eukaryota</taxon>
        <taxon>Viridiplantae</taxon>
        <taxon>Streptophyta</taxon>
        <taxon>Embryophyta</taxon>
        <taxon>Tracheophyta</taxon>
        <taxon>Spermatophyta</taxon>
        <taxon>Magnoliopsida</taxon>
        <taxon>eudicotyledons</taxon>
        <taxon>Gunneridae</taxon>
        <taxon>Pentapetalae</taxon>
        <taxon>rosids</taxon>
        <taxon>malvids</taxon>
        <taxon>Brassicales</taxon>
        <taxon>Brassicaceae</taxon>
        <taxon>Coluteocarpeae</taxon>
        <taxon>Noccaea</taxon>
    </lineage>
</organism>
<feature type="compositionally biased region" description="Polar residues" evidence="1">
    <location>
        <begin position="219"/>
        <end position="230"/>
    </location>
</feature>
<name>A0A1J3F9C6_NOCCA</name>
<dbReference type="InterPro" id="IPR001810">
    <property type="entry name" value="F-box_dom"/>
</dbReference>
<dbReference type="InterPro" id="IPR036047">
    <property type="entry name" value="F-box-like_dom_sf"/>
</dbReference>
<feature type="region of interest" description="Disordered" evidence="1">
    <location>
        <begin position="185"/>
        <end position="245"/>
    </location>
</feature>
<dbReference type="SUPFAM" id="SSF81383">
    <property type="entry name" value="F-box domain"/>
    <property type="match status" value="1"/>
</dbReference>
<dbReference type="EMBL" id="GEVK01012118">
    <property type="protein sequence ID" value="JAU40714.1"/>
    <property type="molecule type" value="Transcribed_RNA"/>
</dbReference>
<accession>A0A1J3F9C6</accession>
<dbReference type="PROSITE" id="PS50181">
    <property type="entry name" value="FBOX"/>
    <property type="match status" value="1"/>
</dbReference>
<feature type="compositionally biased region" description="Basic and acidic residues" evidence="1">
    <location>
        <begin position="185"/>
        <end position="194"/>
    </location>
</feature>
<evidence type="ECO:0000313" key="3">
    <source>
        <dbReference type="EMBL" id="JAU40714.1"/>
    </source>
</evidence>
<reference evidence="3" key="1">
    <citation type="submission" date="2016-07" db="EMBL/GenBank/DDBJ databases">
        <title>De novo transcriptome assembly of four accessions of the metal hyperaccumulator plant Noccaea caerulescens.</title>
        <authorList>
            <person name="Blande D."/>
            <person name="Halimaa P."/>
            <person name="Tervahauta A.I."/>
            <person name="Aarts M.G."/>
            <person name="Karenlampi S.O."/>
        </authorList>
    </citation>
    <scope>NUCLEOTIDE SEQUENCE</scope>
</reference>
<sequence length="404" mass="46105">MALPFCDIPEDLQLRILSFLSPTEISSFACTSKRYASLCREDGKIWHVMCDRKWGKKTQIQKWGSGRITYKLLYKTLNGLDNLIGFWRLCGRANPPDSSPPLVFFEWGSSFVLGSRVLAINDDTYQVRKTPFLEMGISSEGRSENFLDLDGNGRSGDEIDDDWRSNLVPVDVNFMGNGHIMVEENRFSREEHKSRVAKGCSSDESEDATSPPSFVVSEMYTQLANKTTSPRSDRRRQRKKEKERQARIKWEPEHFIKVSDFSPTVTKPLQGLWKGFSEGRNMELYMVKYDEVGGIICKKVEDLSLSRHTSPVFWTRNHAFARCPFSAEEELILDGRIHITPLPVEVGEEVVSGILYMNSSYDLAGRVWLYENGTFGFGFLRDQFIVDLKRVALEDGCLADVLEA</sequence>
<evidence type="ECO:0000256" key="1">
    <source>
        <dbReference type="SAM" id="MobiDB-lite"/>
    </source>
</evidence>
<gene>
    <name evidence="3" type="ORF">LC_TR10683_c0_g1_i1_g.37848</name>
</gene>
<proteinExistence type="predicted"/>
<feature type="domain" description="F-box" evidence="2">
    <location>
        <begin position="2"/>
        <end position="49"/>
    </location>
</feature>
<dbReference type="CDD" id="cd09917">
    <property type="entry name" value="F-box_SF"/>
    <property type="match status" value="1"/>
</dbReference>